<dbReference type="InterPro" id="IPR036388">
    <property type="entry name" value="WH-like_DNA-bd_sf"/>
</dbReference>
<evidence type="ECO:0000313" key="7">
    <source>
        <dbReference type="Proteomes" id="UP000704176"/>
    </source>
</evidence>
<evidence type="ECO:0000256" key="2">
    <source>
        <dbReference type="ARBA" id="ARBA00023015"/>
    </source>
</evidence>
<protein>
    <submittedName>
        <fullName evidence="6">LysR family transcriptional regulator</fullName>
    </submittedName>
</protein>
<dbReference type="PROSITE" id="PS50931">
    <property type="entry name" value="HTH_LYSR"/>
    <property type="match status" value="1"/>
</dbReference>
<dbReference type="Pfam" id="PF03466">
    <property type="entry name" value="LysR_substrate"/>
    <property type="match status" value="1"/>
</dbReference>
<keyword evidence="4" id="KW-0804">Transcription</keyword>
<feature type="domain" description="HTH lysR-type" evidence="5">
    <location>
        <begin position="11"/>
        <end position="69"/>
    </location>
</feature>
<dbReference type="Pfam" id="PF00126">
    <property type="entry name" value="HTH_1"/>
    <property type="match status" value="1"/>
</dbReference>
<evidence type="ECO:0000256" key="3">
    <source>
        <dbReference type="ARBA" id="ARBA00023125"/>
    </source>
</evidence>
<sequence length="313" mass="33991">MQAPAYAVPMDDWNDLRLVLAIARNGSLTGAAKDLEINHSTAFRRLGALEDAIGVRLFERLPGGVYAPTQAGERMAATAERIETETDALDREIVGRDTSLTGRLRVTSSETLAYRVLTKQIAKFRELHPGILVELVIDNRVLNLSRREADIALRINRPREGDLYGRKLSDVAWTAYGSRSLLAGGAPATGPTDFAAYPVIGWEENASGINAAEWMAEHVPSQAIVYRTNSIVSQLVAAKAGIGVAVLPCYLGDPEPDLMRLVREPISALGRELWIVTHADLRRTARVRAFLDVIGEGMTAARPLLTGSLPSDG</sequence>
<gene>
    <name evidence="6" type="ORF">K9B37_08545</name>
</gene>
<dbReference type="InterPro" id="IPR058163">
    <property type="entry name" value="LysR-type_TF_proteobact-type"/>
</dbReference>
<keyword evidence="3" id="KW-0238">DNA-binding</keyword>
<evidence type="ECO:0000256" key="1">
    <source>
        <dbReference type="ARBA" id="ARBA00009437"/>
    </source>
</evidence>
<dbReference type="Proteomes" id="UP000704176">
    <property type="component" value="Unassembled WGS sequence"/>
</dbReference>
<dbReference type="PANTHER" id="PTHR30537:SF3">
    <property type="entry name" value="TRANSCRIPTIONAL REGULATORY PROTEIN"/>
    <property type="match status" value="1"/>
</dbReference>
<dbReference type="InterPro" id="IPR036390">
    <property type="entry name" value="WH_DNA-bd_sf"/>
</dbReference>
<dbReference type="SUPFAM" id="SSF53850">
    <property type="entry name" value="Periplasmic binding protein-like II"/>
    <property type="match status" value="1"/>
</dbReference>
<dbReference type="SUPFAM" id="SSF46785">
    <property type="entry name" value="Winged helix' DNA-binding domain"/>
    <property type="match status" value="1"/>
</dbReference>
<reference evidence="6 7" key="1">
    <citation type="submission" date="2021-09" db="EMBL/GenBank/DDBJ databases">
        <title>The complete genome sequence of a new microorganism.</title>
        <authorList>
            <person name="Zi Z."/>
        </authorList>
    </citation>
    <scope>NUCLEOTIDE SEQUENCE [LARGE SCALE GENOMIC DNA]</scope>
    <source>
        <strain evidence="6 7">WGZ8</strain>
    </source>
</reference>
<evidence type="ECO:0000256" key="4">
    <source>
        <dbReference type="ARBA" id="ARBA00023163"/>
    </source>
</evidence>
<organism evidence="6 7">
    <name type="scientific">Microvirga puerhi</name>
    <dbReference type="NCBI Taxonomy" id="2876078"/>
    <lineage>
        <taxon>Bacteria</taxon>
        <taxon>Pseudomonadati</taxon>
        <taxon>Pseudomonadota</taxon>
        <taxon>Alphaproteobacteria</taxon>
        <taxon>Hyphomicrobiales</taxon>
        <taxon>Methylobacteriaceae</taxon>
        <taxon>Microvirga</taxon>
    </lineage>
</organism>
<keyword evidence="7" id="KW-1185">Reference proteome</keyword>
<proteinExistence type="inferred from homology"/>
<name>A0ABS7VLB2_9HYPH</name>
<evidence type="ECO:0000259" key="5">
    <source>
        <dbReference type="PROSITE" id="PS50931"/>
    </source>
</evidence>
<dbReference type="InterPro" id="IPR005119">
    <property type="entry name" value="LysR_subst-bd"/>
</dbReference>
<dbReference type="EMBL" id="JAIRBM010000005">
    <property type="protein sequence ID" value="MBZ6076337.1"/>
    <property type="molecule type" value="Genomic_DNA"/>
</dbReference>
<comment type="similarity">
    <text evidence="1">Belongs to the LysR transcriptional regulatory family.</text>
</comment>
<dbReference type="PANTHER" id="PTHR30537">
    <property type="entry name" value="HTH-TYPE TRANSCRIPTIONAL REGULATOR"/>
    <property type="match status" value="1"/>
</dbReference>
<dbReference type="RefSeq" id="WP_224312663.1">
    <property type="nucleotide sequence ID" value="NZ_JAIRBM010000005.1"/>
</dbReference>
<evidence type="ECO:0000313" key="6">
    <source>
        <dbReference type="EMBL" id="MBZ6076337.1"/>
    </source>
</evidence>
<dbReference type="InterPro" id="IPR000847">
    <property type="entry name" value="LysR_HTH_N"/>
</dbReference>
<keyword evidence="2" id="KW-0805">Transcription regulation</keyword>
<comment type="caution">
    <text evidence="6">The sequence shown here is derived from an EMBL/GenBank/DDBJ whole genome shotgun (WGS) entry which is preliminary data.</text>
</comment>
<accession>A0ABS7VLB2</accession>
<dbReference type="Gene3D" id="1.10.10.10">
    <property type="entry name" value="Winged helix-like DNA-binding domain superfamily/Winged helix DNA-binding domain"/>
    <property type="match status" value="1"/>
</dbReference>
<dbReference type="Gene3D" id="3.40.190.290">
    <property type="match status" value="1"/>
</dbReference>